<protein>
    <submittedName>
        <fullName evidence="1">Uncharacterized protein</fullName>
    </submittedName>
</protein>
<dbReference type="EMBL" id="JACHVS010000001">
    <property type="protein sequence ID" value="MBB2994506.1"/>
    <property type="molecule type" value="Genomic_DNA"/>
</dbReference>
<gene>
    <name evidence="1" type="ORF">E9229_000697</name>
</gene>
<evidence type="ECO:0000313" key="1">
    <source>
        <dbReference type="EMBL" id="MBB2994506.1"/>
    </source>
</evidence>
<sequence>MDLDLSQTIIWDDVLSAMAVVAEGRGISISISIEVSVYAPRGIDIVESAEDPIVSALKMNMHATWHRGHYAKAKIRETARQLRPWAEPRQSEAR</sequence>
<comment type="caution">
    <text evidence="1">The sequence shown here is derived from an EMBL/GenBank/DDBJ whole genome shotgun (WGS) entry which is preliminary data.</text>
</comment>
<evidence type="ECO:0000313" key="2">
    <source>
        <dbReference type="Proteomes" id="UP000523000"/>
    </source>
</evidence>
<keyword evidence="2" id="KW-1185">Reference proteome</keyword>
<dbReference type="RefSeq" id="WP_183509881.1">
    <property type="nucleotide sequence ID" value="NZ_BAABGK010000017.1"/>
</dbReference>
<accession>A0A839QKE7</accession>
<organism evidence="1 2">
    <name type="scientific">Paeniglutamicibacter cryotolerans</name>
    <dbReference type="NCBI Taxonomy" id="670079"/>
    <lineage>
        <taxon>Bacteria</taxon>
        <taxon>Bacillati</taxon>
        <taxon>Actinomycetota</taxon>
        <taxon>Actinomycetes</taxon>
        <taxon>Micrococcales</taxon>
        <taxon>Micrococcaceae</taxon>
        <taxon>Paeniglutamicibacter</taxon>
    </lineage>
</organism>
<reference evidence="1 2" key="1">
    <citation type="submission" date="2020-08" db="EMBL/GenBank/DDBJ databases">
        <title>Sequencing the genomes of 1000 actinobacteria strains.</title>
        <authorList>
            <person name="Klenk H.-P."/>
        </authorList>
    </citation>
    <scope>NUCLEOTIDE SEQUENCE [LARGE SCALE GENOMIC DNA]</scope>
    <source>
        <strain evidence="1 2">DSM 22826</strain>
    </source>
</reference>
<name>A0A839QKE7_9MICC</name>
<dbReference type="AlphaFoldDB" id="A0A839QKE7"/>
<dbReference type="Proteomes" id="UP000523000">
    <property type="component" value="Unassembled WGS sequence"/>
</dbReference>
<proteinExistence type="predicted"/>